<comment type="caution">
    <text evidence="9">The sequence shown here is derived from an EMBL/GenBank/DDBJ whole genome shotgun (WGS) entry which is preliminary data.</text>
</comment>
<dbReference type="InterPro" id="IPR006258">
    <property type="entry name" value="Lipoamide_DH"/>
</dbReference>
<dbReference type="Pfam" id="PF07992">
    <property type="entry name" value="Pyr_redox_2"/>
    <property type="match status" value="1"/>
</dbReference>
<dbReference type="InterPro" id="IPR016156">
    <property type="entry name" value="FAD/NAD-linked_Rdtase_dimer_sf"/>
</dbReference>
<dbReference type="Gene3D" id="3.50.50.60">
    <property type="entry name" value="FAD/NAD(P)-binding domain"/>
    <property type="match status" value="2"/>
</dbReference>
<evidence type="ECO:0000259" key="7">
    <source>
        <dbReference type="Pfam" id="PF02852"/>
    </source>
</evidence>
<dbReference type="PANTHER" id="PTHR22912:SF217">
    <property type="entry name" value="DIHYDROLIPOYL DEHYDROGENASE"/>
    <property type="match status" value="1"/>
</dbReference>
<dbReference type="Proteomes" id="UP000563820">
    <property type="component" value="Unassembled WGS sequence"/>
</dbReference>
<dbReference type="PRINTS" id="PR00411">
    <property type="entry name" value="PNDRDTASEI"/>
</dbReference>
<dbReference type="GO" id="GO:0004148">
    <property type="term" value="F:dihydrolipoyl dehydrogenase (NADH) activity"/>
    <property type="evidence" value="ECO:0007669"/>
    <property type="project" value="UniProtKB-EC"/>
</dbReference>
<evidence type="ECO:0000256" key="3">
    <source>
        <dbReference type="ARBA" id="ARBA00022630"/>
    </source>
</evidence>
<dbReference type="InterPro" id="IPR036188">
    <property type="entry name" value="FAD/NAD-bd_sf"/>
</dbReference>
<dbReference type="InterPro" id="IPR001100">
    <property type="entry name" value="Pyr_nuc-diS_OxRdtase"/>
</dbReference>
<dbReference type="GO" id="GO:0006103">
    <property type="term" value="P:2-oxoglutarate metabolic process"/>
    <property type="evidence" value="ECO:0007669"/>
    <property type="project" value="TreeGrafter"/>
</dbReference>
<comment type="miscellaneous">
    <text evidence="6">The active site is a redox-active disulfide bond.</text>
</comment>
<dbReference type="GO" id="GO:0005737">
    <property type="term" value="C:cytoplasm"/>
    <property type="evidence" value="ECO:0007669"/>
    <property type="project" value="UniProtKB-SubCell"/>
</dbReference>
<evidence type="ECO:0000256" key="6">
    <source>
        <dbReference type="RuleBase" id="RU003692"/>
    </source>
</evidence>
<keyword evidence="6" id="KW-0676">Redox-active center</keyword>
<dbReference type="NCBIfam" id="TIGR01350">
    <property type="entry name" value="lipoamide_DH"/>
    <property type="match status" value="1"/>
</dbReference>
<dbReference type="Gene3D" id="3.30.390.30">
    <property type="match status" value="1"/>
</dbReference>
<comment type="cofactor">
    <cofactor evidence="6">
        <name>FAD</name>
        <dbReference type="ChEBI" id="CHEBI:57692"/>
    </cofactor>
    <text evidence="6">Binds 1 FAD per subunit.</text>
</comment>
<gene>
    <name evidence="9" type="primary">lpdA</name>
    <name evidence="9" type="ORF">HX848_07405</name>
</gene>
<dbReference type="PANTHER" id="PTHR22912">
    <property type="entry name" value="DISULFIDE OXIDOREDUCTASE"/>
    <property type="match status" value="1"/>
</dbReference>
<dbReference type="PIRSF" id="PIRSF000350">
    <property type="entry name" value="Mercury_reductase_MerA"/>
    <property type="match status" value="1"/>
</dbReference>
<dbReference type="AlphaFoldDB" id="A0A7K4MJP6"/>
<keyword evidence="4 6" id="KW-0274">FAD</keyword>
<dbReference type="SUPFAM" id="SSF51905">
    <property type="entry name" value="FAD/NAD(P)-binding domain"/>
    <property type="match status" value="1"/>
</dbReference>
<evidence type="ECO:0000256" key="5">
    <source>
        <dbReference type="ARBA" id="ARBA00023027"/>
    </source>
</evidence>
<evidence type="ECO:0000259" key="8">
    <source>
        <dbReference type="Pfam" id="PF07992"/>
    </source>
</evidence>
<dbReference type="InterPro" id="IPR004099">
    <property type="entry name" value="Pyr_nucl-diS_OxRdtase_dimer"/>
</dbReference>
<accession>A0A7K4MJP6</accession>
<evidence type="ECO:0000256" key="2">
    <source>
        <dbReference type="ARBA" id="ARBA00007532"/>
    </source>
</evidence>
<protein>
    <recommendedName>
        <fullName evidence="6">Dihydrolipoyl dehydrogenase</fullName>
        <ecNumber evidence="6">1.8.1.4</ecNumber>
    </recommendedName>
</protein>
<feature type="domain" description="FAD/NAD(P)-binding" evidence="8">
    <location>
        <begin position="2"/>
        <end position="307"/>
    </location>
</feature>
<evidence type="ECO:0000313" key="9">
    <source>
        <dbReference type="EMBL" id="NWJ29185.1"/>
    </source>
</evidence>
<name>A0A7K4MJP6_9ARCH</name>
<evidence type="ECO:0000256" key="1">
    <source>
        <dbReference type="ARBA" id="ARBA00004496"/>
    </source>
</evidence>
<sequence>MYDAVIIGAGPAGYVCAISLARQGAKVCVIEKNGLGGTCTHKGCIPTKYLHSMGDIIRKAKSAKKFGINSNIEIDYSILRSKMRSIVSKLASGIGFLFKEHGIELIKGEASIKSQNQVIVNDRTLETKNIVLATGSKPKSFPTNNLAEKIVSTDSIFELEDLPESILVVGGGYSGCEFASILNALECKVWLVEMEDSLLPGQPKEVGAAIEKYMKLDGISVMTKSSMKITDDGKVMINEDEINPEKILISTGREPNFNTDELDKLGIVWNDEGITVNEYMQTNLSNVYAIGDIAGKYELAHVASYQGEVAAQNILGEKKTMDYSVVPFCVFTYPEVAIVGKCEGNSKEFPMVANAKANCLGDTRGFVKVFEENGILQGTIIVGAHASEIIGEATLAIKLKLKPKDVIETIHAHPTLPEAFVDALRSLDGKSIHMF</sequence>
<reference evidence="9 10" key="1">
    <citation type="journal article" date="2019" name="Environ. Microbiol.">
        <title>Genomics insights into ecotype formation of ammonia-oxidizing archaea in the deep ocean.</title>
        <authorList>
            <person name="Wang Y."/>
            <person name="Huang J.M."/>
            <person name="Cui G.J."/>
            <person name="Nunoura T."/>
            <person name="Takaki Y."/>
            <person name="Li W.L."/>
            <person name="Li J."/>
            <person name="Gao Z.M."/>
            <person name="Takai K."/>
            <person name="Zhang A.Q."/>
            <person name="Stepanauskas R."/>
        </authorList>
    </citation>
    <scope>NUCLEOTIDE SEQUENCE [LARGE SCALE GENOMIC DNA]</scope>
    <source>
        <strain evidence="9 10">T1L11</strain>
    </source>
</reference>
<comment type="subcellular location">
    <subcellularLocation>
        <location evidence="1">Cytoplasm</location>
    </subcellularLocation>
</comment>
<comment type="catalytic activity">
    <reaction evidence="6">
        <text>N(6)-[(R)-dihydrolipoyl]-L-lysyl-[protein] + NAD(+) = N(6)-[(R)-lipoyl]-L-lysyl-[protein] + NADH + H(+)</text>
        <dbReference type="Rhea" id="RHEA:15045"/>
        <dbReference type="Rhea" id="RHEA-COMP:10474"/>
        <dbReference type="Rhea" id="RHEA-COMP:10475"/>
        <dbReference type="ChEBI" id="CHEBI:15378"/>
        <dbReference type="ChEBI" id="CHEBI:57540"/>
        <dbReference type="ChEBI" id="CHEBI:57945"/>
        <dbReference type="ChEBI" id="CHEBI:83099"/>
        <dbReference type="ChEBI" id="CHEBI:83100"/>
        <dbReference type="EC" id="1.8.1.4"/>
    </reaction>
</comment>
<comment type="similarity">
    <text evidence="2 6">Belongs to the class-I pyridine nucleotide-disulfide oxidoreductase family.</text>
</comment>
<evidence type="ECO:0000256" key="4">
    <source>
        <dbReference type="ARBA" id="ARBA00022827"/>
    </source>
</evidence>
<dbReference type="EMBL" id="JACATE010000015">
    <property type="protein sequence ID" value="NWJ29185.1"/>
    <property type="molecule type" value="Genomic_DNA"/>
</dbReference>
<keyword evidence="6 9" id="KW-0560">Oxidoreductase</keyword>
<dbReference type="PRINTS" id="PR00368">
    <property type="entry name" value="FADPNR"/>
</dbReference>
<dbReference type="SUPFAM" id="SSF55424">
    <property type="entry name" value="FAD/NAD-linked reductases, dimerisation (C-terminal) domain"/>
    <property type="match status" value="1"/>
</dbReference>
<feature type="domain" description="Pyridine nucleotide-disulphide oxidoreductase dimerisation" evidence="7">
    <location>
        <begin position="326"/>
        <end position="423"/>
    </location>
</feature>
<dbReference type="InterPro" id="IPR050151">
    <property type="entry name" value="Class-I_Pyr_Nuc-Dis_Oxidored"/>
</dbReference>
<evidence type="ECO:0000313" key="10">
    <source>
        <dbReference type="Proteomes" id="UP000563820"/>
    </source>
</evidence>
<organism evidence="9 10">
    <name type="scientific">Marine Group I thaumarchaeote</name>
    <dbReference type="NCBI Taxonomy" id="2511932"/>
    <lineage>
        <taxon>Archaea</taxon>
        <taxon>Nitrososphaerota</taxon>
        <taxon>Marine Group I</taxon>
    </lineage>
</organism>
<keyword evidence="3 6" id="KW-0285">Flavoprotein</keyword>
<dbReference type="GO" id="GO:0050660">
    <property type="term" value="F:flavin adenine dinucleotide binding"/>
    <property type="evidence" value="ECO:0007669"/>
    <property type="project" value="InterPro"/>
</dbReference>
<dbReference type="Pfam" id="PF02852">
    <property type="entry name" value="Pyr_redox_dim"/>
    <property type="match status" value="1"/>
</dbReference>
<keyword evidence="5 6" id="KW-0520">NAD</keyword>
<proteinExistence type="inferred from homology"/>
<dbReference type="EC" id="1.8.1.4" evidence="6"/>
<dbReference type="InterPro" id="IPR023753">
    <property type="entry name" value="FAD/NAD-binding_dom"/>
</dbReference>